<feature type="active site" evidence="1">
    <location>
        <position position="242"/>
    </location>
</feature>
<dbReference type="EC" id="3.4.21.53" evidence="1"/>
<dbReference type="PROSITE" id="PS51786">
    <property type="entry name" value="LON_PROTEOLYTIC"/>
    <property type="match status" value="1"/>
</dbReference>
<gene>
    <name evidence="4" type="primary">ylbL</name>
    <name evidence="3" type="ORF">IV50_GL000057</name>
    <name evidence="4" type="ORF">NCTC13645_02725</name>
</gene>
<dbReference type="SUPFAM" id="SSF50156">
    <property type="entry name" value="PDZ domain-like"/>
    <property type="match status" value="1"/>
</dbReference>
<keyword evidence="1" id="KW-0720">Serine protease</keyword>
<comment type="similarity">
    <text evidence="1">Belongs to the peptidase S16 family.</text>
</comment>
<dbReference type="EMBL" id="JQBM01000001">
    <property type="protein sequence ID" value="KRN46795.1"/>
    <property type="molecule type" value="Genomic_DNA"/>
</dbReference>
<dbReference type="GO" id="GO:0030163">
    <property type="term" value="P:protein catabolic process"/>
    <property type="evidence" value="ECO:0007669"/>
    <property type="project" value="InterPro"/>
</dbReference>
<name>A0A0R2H330_WEIVI</name>
<dbReference type="InterPro" id="IPR027065">
    <property type="entry name" value="Lon_Prtase"/>
</dbReference>
<accession>A0A0R2H330</accession>
<dbReference type="InterPro" id="IPR014721">
    <property type="entry name" value="Ribsml_uS5_D2-typ_fold_subgr"/>
</dbReference>
<dbReference type="Proteomes" id="UP000254621">
    <property type="component" value="Unassembled WGS sequence"/>
</dbReference>
<dbReference type="OrthoDB" id="2356897at2"/>
<evidence type="ECO:0000313" key="5">
    <source>
        <dbReference type="Proteomes" id="UP000051992"/>
    </source>
</evidence>
<dbReference type="Gene3D" id="2.30.42.10">
    <property type="match status" value="1"/>
</dbReference>
<dbReference type="EMBL" id="UHIV01000008">
    <property type="protein sequence ID" value="SUP61561.1"/>
    <property type="molecule type" value="Genomic_DNA"/>
</dbReference>
<dbReference type="InterPro" id="IPR020568">
    <property type="entry name" value="Ribosomal_Su5_D2-typ_SF"/>
</dbReference>
<reference evidence="3 5" key="1">
    <citation type="journal article" date="2015" name="Genome Announc.">
        <title>Expanding the biotechnology potential of lactobacilli through comparative genomics of 213 strains and associated genera.</title>
        <authorList>
            <person name="Sun Z."/>
            <person name="Harris H.M."/>
            <person name="McCann A."/>
            <person name="Guo C."/>
            <person name="Argimon S."/>
            <person name="Zhang W."/>
            <person name="Yang X."/>
            <person name="Jeffery I.B."/>
            <person name="Cooney J.C."/>
            <person name="Kagawa T.F."/>
            <person name="Liu W."/>
            <person name="Song Y."/>
            <person name="Salvetti E."/>
            <person name="Wrobel A."/>
            <person name="Rasinkangas P."/>
            <person name="Parkhill J."/>
            <person name="Rea M.C."/>
            <person name="O'Sullivan O."/>
            <person name="Ritari J."/>
            <person name="Douillard F.P."/>
            <person name="Paul Ross R."/>
            <person name="Yang R."/>
            <person name="Briner A.E."/>
            <person name="Felis G.E."/>
            <person name="de Vos W.M."/>
            <person name="Barrangou R."/>
            <person name="Klaenhammer T.R."/>
            <person name="Caufield P.W."/>
            <person name="Cui Y."/>
            <person name="Zhang H."/>
            <person name="O'Toole P.W."/>
        </authorList>
    </citation>
    <scope>NUCLEOTIDE SEQUENCE [LARGE SCALE GENOMIC DNA]</scope>
    <source>
        <strain evidence="3 5">DSM 20410</strain>
    </source>
</reference>
<proteinExistence type="inferred from homology"/>
<evidence type="ECO:0000256" key="1">
    <source>
        <dbReference type="PROSITE-ProRule" id="PRU01122"/>
    </source>
</evidence>
<dbReference type="InterPro" id="IPR036034">
    <property type="entry name" value="PDZ_sf"/>
</dbReference>
<dbReference type="InterPro" id="IPR001478">
    <property type="entry name" value="PDZ"/>
</dbReference>
<feature type="domain" description="Lon proteolytic" evidence="2">
    <location>
        <begin position="239"/>
        <end position="352"/>
    </location>
</feature>
<keyword evidence="1" id="KW-0645">Protease</keyword>
<dbReference type="STRING" id="1629.IV50_GL000057"/>
<dbReference type="Gene3D" id="3.30.230.10">
    <property type="match status" value="1"/>
</dbReference>
<dbReference type="GO" id="GO:0004176">
    <property type="term" value="F:ATP-dependent peptidase activity"/>
    <property type="evidence" value="ECO:0007669"/>
    <property type="project" value="UniProtKB-UniRule"/>
</dbReference>
<keyword evidence="5" id="KW-1185">Reference proteome</keyword>
<dbReference type="GO" id="GO:0006508">
    <property type="term" value="P:proteolysis"/>
    <property type="evidence" value="ECO:0007669"/>
    <property type="project" value="UniProtKB-KW"/>
</dbReference>
<dbReference type="AlphaFoldDB" id="A0A0R2H330"/>
<sequence>MWEKFKVAFKKHRTTILSTVAVLFVIGLVVPLPLYAEKPGSAENLANYIKVNKKAPKLNGQFMLTSVALVPLNAITLMMNVVDPAADIQTKAEALGGNQNMADDQKVNQIYMKTSVNEAKANAYKAAKVPYQRQFNGIYVMGIQPDSNFKKKLAVGDTIDSIDHQKYDSAKAFQKTIRSRKVGSNLTVGYQRDKKHYEATGKTVPLAGTKDLSGIGIVLTDDVDVKSKLPITADLGDLGGPSGGLMFSLEMYDAMSPVDLARGRKIAGTGTIDKDGHVGEIGGIDKKVIAANRAGVKIFLAPYIKPNDLTKKYEEKGLTNYQLAKKTAKKYAPDMKVIPIETFDQAVTELSK</sequence>
<dbReference type="Pfam" id="PF13180">
    <property type="entry name" value="PDZ_2"/>
    <property type="match status" value="1"/>
</dbReference>
<dbReference type="PATRIC" id="fig|1629.5.peg.58"/>
<evidence type="ECO:0000313" key="4">
    <source>
        <dbReference type="EMBL" id="SUP61561.1"/>
    </source>
</evidence>
<reference evidence="4 6" key="2">
    <citation type="submission" date="2018-06" db="EMBL/GenBank/DDBJ databases">
        <authorList>
            <consortium name="Pathogen Informatics"/>
            <person name="Doyle S."/>
        </authorList>
    </citation>
    <scope>NUCLEOTIDE SEQUENCE [LARGE SCALE GENOMIC DNA]</scope>
    <source>
        <strain evidence="4 6">NCTC13645</strain>
    </source>
</reference>
<keyword evidence="1" id="KW-0378">Hydrolase</keyword>
<dbReference type="GO" id="GO:0005524">
    <property type="term" value="F:ATP binding"/>
    <property type="evidence" value="ECO:0007669"/>
    <property type="project" value="InterPro"/>
</dbReference>
<dbReference type="GO" id="GO:0004252">
    <property type="term" value="F:serine-type endopeptidase activity"/>
    <property type="evidence" value="ECO:0007669"/>
    <property type="project" value="UniProtKB-UniRule"/>
</dbReference>
<feature type="active site" evidence="1">
    <location>
        <position position="287"/>
    </location>
</feature>
<organism evidence="3 5">
    <name type="scientific">Weissella viridescens</name>
    <name type="common">Lactobacillus viridescens</name>
    <dbReference type="NCBI Taxonomy" id="1629"/>
    <lineage>
        <taxon>Bacteria</taxon>
        <taxon>Bacillati</taxon>
        <taxon>Bacillota</taxon>
        <taxon>Bacilli</taxon>
        <taxon>Lactobacillales</taxon>
        <taxon>Lactobacillaceae</taxon>
        <taxon>Weissella</taxon>
    </lineage>
</organism>
<dbReference type="RefSeq" id="WP_057743412.1">
    <property type="nucleotide sequence ID" value="NZ_JQBM01000001.1"/>
</dbReference>
<evidence type="ECO:0000313" key="3">
    <source>
        <dbReference type="EMBL" id="KRN46795.1"/>
    </source>
</evidence>
<dbReference type="PANTHER" id="PTHR10046">
    <property type="entry name" value="ATP DEPENDENT LON PROTEASE FAMILY MEMBER"/>
    <property type="match status" value="1"/>
</dbReference>
<comment type="catalytic activity">
    <reaction evidence="1">
        <text>Hydrolysis of proteins in presence of ATP.</text>
        <dbReference type="EC" id="3.4.21.53"/>
    </reaction>
</comment>
<protein>
    <recommendedName>
        <fullName evidence="1">endopeptidase La</fullName>
        <ecNumber evidence="1">3.4.21.53</ecNumber>
    </recommendedName>
</protein>
<evidence type="ECO:0000259" key="2">
    <source>
        <dbReference type="PROSITE" id="PS51786"/>
    </source>
</evidence>
<dbReference type="Proteomes" id="UP000051992">
    <property type="component" value="Unassembled WGS sequence"/>
</dbReference>
<dbReference type="NCBIfam" id="NF041438">
    <property type="entry name" value="SepM_fam_S16"/>
    <property type="match status" value="1"/>
</dbReference>
<dbReference type="InterPro" id="IPR008269">
    <property type="entry name" value="Lon_proteolytic"/>
</dbReference>
<dbReference type="SUPFAM" id="SSF54211">
    <property type="entry name" value="Ribosomal protein S5 domain 2-like"/>
    <property type="match status" value="1"/>
</dbReference>
<dbReference type="Pfam" id="PF05362">
    <property type="entry name" value="Lon_C"/>
    <property type="match status" value="1"/>
</dbReference>
<evidence type="ECO:0000313" key="6">
    <source>
        <dbReference type="Proteomes" id="UP000254621"/>
    </source>
</evidence>